<dbReference type="EMBL" id="CP001998">
    <property type="protein sequence ID" value="ADE55485.1"/>
    <property type="molecule type" value="Genomic_DNA"/>
</dbReference>
<organism evidence="1 2">
    <name type="scientific">Coraliomargarita akajimensis (strain DSM 45221 / IAM 15411 / JCM 23193 / KCTC 12865 / 04OKA010-24)</name>
    <dbReference type="NCBI Taxonomy" id="583355"/>
    <lineage>
        <taxon>Bacteria</taxon>
        <taxon>Pseudomonadati</taxon>
        <taxon>Verrucomicrobiota</taxon>
        <taxon>Opitutia</taxon>
        <taxon>Puniceicoccales</taxon>
        <taxon>Coraliomargaritaceae</taxon>
        <taxon>Coraliomargarita</taxon>
    </lineage>
</organism>
<dbReference type="Gene3D" id="2.30.30.700">
    <property type="entry name" value="SLA1 homology domain 1"/>
    <property type="match status" value="1"/>
</dbReference>
<dbReference type="KEGG" id="caa:Caka_2469"/>
<dbReference type="RefSeq" id="WP_013044207.1">
    <property type="nucleotide sequence ID" value="NC_014008.1"/>
</dbReference>
<reference evidence="1 2" key="1">
    <citation type="journal article" date="2010" name="Stand. Genomic Sci.">
        <title>Complete genome sequence of Coraliomargarita akajimensis type strain (04OKA010-24).</title>
        <authorList>
            <person name="Mavromatis K."/>
            <person name="Abt B."/>
            <person name="Brambilla E."/>
            <person name="Lapidus A."/>
            <person name="Copeland A."/>
            <person name="Deshpande S."/>
            <person name="Nolan M."/>
            <person name="Lucas S."/>
            <person name="Tice H."/>
            <person name="Cheng J.F."/>
            <person name="Han C."/>
            <person name="Detter J.C."/>
            <person name="Woyke T."/>
            <person name="Goodwin L."/>
            <person name="Pitluck S."/>
            <person name="Held B."/>
            <person name="Brettin T."/>
            <person name="Tapia R."/>
            <person name="Ivanova N."/>
            <person name="Mikhailova N."/>
            <person name="Pati A."/>
            <person name="Liolios K."/>
            <person name="Chen A."/>
            <person name="Palaniappan K."/>
            <person name="Land M."/>
            <person name="Hauser L."/>
            <person name="Chang Y.J."/>
            <person name="Jeffries C.D."/>
            <person name="Rohde M."/>
            <person name="Goker M."/>
            <person name="Bristow J."/>
            <person name="Eisen J.A."/>
            <person name="Markowitz V."/>
            <person name="Hugenholtz P."/>
            <person name="Klenk H.P."/>
            <person name="Kyrpides N.C."/>
        </authorList>
    </citation>
    <scope>NUCLEOTIDE SEQUENCE [LARGE SCALE GENOMIC DNA]</scope>
    <source>
        <strain evidence="2">DSM 45221 / IAM 15411 / JCM 23193 / KCTC 12865</strain>
    </source>
</reference>
<dbReference type="HOGENOM" id="CLU_1076511_0_0_0"/>
<dbReference type="STRING" id="583355.Caka_2469"/>
<proteinExistence type="predicted"/>
<evidence type="ECO:0000313" key="1">
    <source>
        <dbReference type="EMBL" id="ADE55485.1"/>
    </source>
</evidence>
<protein>
    <recommendedName>
        <fullName evidence="3">SLA1 homology domain-containing protein</fullName>
    </recommendedName>
</protein>
<dbReference type="AlphaFoldDB" id="D5ENK9"/>
<sequence length="258" mass="29213">MLHHNRMKRLIPIVYIACSILCSGLSASEYRTFTSNDGRTIVAKITAYNPSTGLSIELKNGTQYKNLSLSHFSSADQSYIKEWQQKLIQAKNDAPLQPNSNISITVKRSRDTDLNDKGDPDNLEESLEPGITFHNKDKDLSFQGVEGTLVLIGQSVLNKNEYHILYNESFTVDLPALERVKWKGRPRLNVYDSNPSNGSAFGAKYEGYLLVLSDKHGTVQIVKGSKSRWERVHREIVNASMNDAYSREFDERFAKTTY</sequence>
<keyword evidence="2" id="KW-1185">Reference proteome</keyword>
<dbReference type="OrthoDB" id="9797709at2"/>
<dbReference type="Proteomes" id="UP000000925">
    <property type="component" value="Chromosome"/>
</dbReference>
<evidence type="ECO:0000313" key="2">
    <source>
        <dbReference type="Proteomes" id="UP000000925"/>
    </source>
</evidence>
<name>D5ENK9_CORAD</name>
<evidence type="ECO:0008006" key="3">
    <source>
        <dbReference type="Google" id="ProtNLM"/>
    </source>
</evidence>
<gene>
    <name evidence="1" type="ordered locus">Caka_2469</name>
</gene>
<accession>D5ENK9</accession>